<evidence type="ECO:0000256" key="2">
    <source>
        <dbReference type="SAM" id="SignalP"/>
    </source>
</evidence>
<evidence type="ECO:0000256" key="1">
    <source>
        <dbReference type="ARBA" id="ARBA00022729"/>
    </source>
</evidence>
<dbReference type="PANTHER" id="PTHR28156:SF1">
    <property type="entry name" value="FAS1 DOMAIN-CONTAINING PROTEIN YDR262W"/>
    <property type="match status" value="1"/>
</dbReference>
<reference evidence="5" key="1">
    <citation type="journal article" date="2014" name="Microb. Cell Fact.">
        <title>Exploiting Issatchenkia orientalis SD108 for succinic acid production.</title>
        <authorList>
            <person name="Xiao H."/>
            <person name="Shao Z."/>
            <person name="Jiang Y."/>
            <person name="Dole S."/>
            <person name="Zhao H."/>
        </authorList>
    </citation>
    <scope>NUCLEOTIDE SEQUENCE [LARGE SCALE GENOMIC DNA]</scope>
    <source>
        <strain evidence="5">SD108</strain>
    </source>
</reference>
<proteinExistence type="predicted"/>
<feature type="signal peptide" evidence="2">
    <location>
        <begin position="1"/>
        <end position="21"/>
    </location>
</feature>
<accession>A0A099P709</accession>
<organism evidence="4 5">
    <name type="scientific">Pichia kudriavzevii</name>
    <name type="common">Yeast</name>
    <name type="synonym">Issatchenkia orientalis</name>
    <dbReference type="NCBI Taxonomy" id="4909"/>
    <lineage>
        <taxon>Eukaryota</taxon>
        <taxon>Fungi</taxon>
        <taxon>Dikarya</taxon>
        <taxon>Ascomycota</taxon>
        <taxon>Saccharomycotina</taxon>
        <taxon>Pichiomycetes</taxon>
        <taxon>Pichiales</taxon>
        <taxon>Pichiaceae</taxon>
        <taxon>Pichia</taxon>
    </lineage>
</organism>
<protein>
    <recommendedName>
        <fullName evidence="3">FAS1 domain-containing protein</fullName>
    </recommendedName>
</protein>
<dbReference type="InterPro" id="IPR040200">
    <property type="entry name" value="Mug57-like"/>
</dbReference>
<sequence>MKLQRAAIVSIFALLSGVVIAKNVFNPQFTDEQLQQAQLELEDKEFHLGKREAKNVIDLNAIVTKGQDFEKRESKNVFSASLIVDERSLFKRDAKNVFDFDLVINDANLGKRDGKNVFDINMVLDDDKPFEKRDAFAKNVVNVHLIIDDESSLVKRGIENVINIDLALPEYNEYLKMLKDTANVGFIIGSDEYVSGKVEKVDNTLNISLKHDPKGCHGKKKKLNLESLSEVIDTFKDKMFDPTLEAKDKFVIPEGMEDDSENLRNTVLEPVGGDIATALVTKSELGLFAKYLRDSPSLYRKCETVTTEGEATPKPNARVIIFAPSNDAITQLPKKPWQFPEDIANAKSEDEQDTMIERNIADFVESHFVETEDAMPSLDSKSAEFKTFNNKEIVLRNVDGDFKVKMKDSQIWVNVVDVEILSNGALLTIDHTLV</sequence>
<dbReference type="PANTHER" id="PTHR28156">
    <property type="entry name" value="FAS1 DOMAIN-CONTAINING PROTEIN YDR262W"/>
    <property type="match status" value="1"/>
</dbReference>
<feature type="domain" description="FAS1" evidence="3">
    <location>
        <begin position="272"/>
        <end position="433"/>
    </location>
</feature>
<gene>
    <name evidence="4" type="ORF">JL09_g701</name>
</gene>
<dbReference type="VEuPathDB" id="FungiDB:C5L36_0E00140"/>
<dbReference type="PROSITE" id="PS50213">
    <property type="entry name" value="FAS1"/>
    <property type="match status" value="1"/>
</dbReference>
<feature type="chain" id="PRO_5001951992" description="FAS1 domain-containing protein" evidence="2">
    <location>
        <begin position="22"/>
        <end position="434"/>
    </location>
</feature>
<name>A0A099P709_PICKU</name>
<dbReference type="InterPro" id="IPR000782">
    <property type="entry name" value="FAS1_domain"/>
</dbReference>
<evidence type="ECO:0000313" key="5">
    <source>
        <dbReference type="Proteomes" id="UP000029867"/>
    </source>
</evidence>
<dbReference type="eggNOG" id="ENOG502S5NC">
    <property type="taxonomic scope" value="Eukaryota"/>
</dbReference>
<dbReference type="HOGENOM" id="CLU_052194_0_0_1"/>
<evidence type="ECO:0000313" key="4">
    <source>
        <dbReference type="EMBL" id="KGK40012.1"/>
    </source>
</evidence>
<dbReference type="InterPro" id="IPR036378">
    <property type="entry name" value="FAS1_dom_sf"/>
</dbReference>
<comment type="caution">
    <text evidence="4">The sequence shown here is derived from an EMBL/GenBank/DDBJ whole genome shotgun (WGS) entry which is preliminary data.</text>
</comment>
<dbReference type="SUPFAM" id="SSF82153">
    <property type="entry name" value="FAS1 domain"/>
    <property type="match status" value="1"/>
</dbReference>
<dbReference type="Gene3D" id="2.30.180.10">
    <property type="entry name" value="FAS1 domain"/>
    <property type="match status" value="1"/>
</dbReference>
<evidence type="ECO:0000259" key="3">
    <source>
        <dbReference type="PROSITE" id="PS50213"/>
    </source>
</evidence>
<keyword evidence="1 2" id="KW-0732">Signal</keyword>
<dbReference type="AlphaFoldDB" id="A0A099P709"/>
<dbReference type="Proteomes" id="UP000029867">
    <property type="component" value="Unassembled WGS sequence"/>
</dbReference>
<dbReference type="EMBL" id="JQFK01000004">
    <property type="protein sequence ID" value="KGK40012.1"/>
    <property type="molecule type" value="Genomic_DNA"/>
</dbReference>